<evidence type="ECO:0000259" key="10">
    <source>
        <dbReference type="PROSITE" id="PS51192"/>
    </source>
</evidence>
<evidence type="ECO:0000256" key="3">
    <source>
        <dbReference type="ARBA" id="ARBA00022806"/>
    </source>
</evidence>
<evidence type="ECO:0000256" key="9">
    <source>
        <dbReference type="SAM" id="Phobius"/>
    </source>
</evidence>
<evidence type="ECO:0000256" key="5">
    <source>
        <dbReference type="ARBA" id="ARBA00022884"/>
    </source>
</evidence>
<feature type="domain" description="DEAD-box RNA helicase Q" evidence="12">
    <location>
        <begin position="58"/>
        <end position="86"/>
    </location>
</feature>
<evidence type="ECO:0000259" key="11">
    <source>
        <dbReference type="PROSITE" id="PS51194"/>
    </source>
</evidence>
<feature type="compositionally biased region" description="Acidic residues" evidence="8">
    <location>
        <begin position="809"/>
        <end position="818"/>
    </location>
</feature>
<dbReference type="InterPro" id="IPR014014">
    <property type="entry name" value="RNA_helicase_DEAD_Q_motif"/>
</dbReference>
<evidence type="ECO:0000256" key="4">
    <source>
        <dbReference type="ARBA" id="ARBA00022840"/>
    </source>
</evidence>
<dbReference type="GO" id="GO:0016887">
    <property type="term" value="F:ATP hydrolysis activity"/>
    <property type="evidence" value="ECO:0007669"/>
    <property type="project" value="RHEA"/>
</dbReference>
<evidence type="ECO:0000256" key="2">
    <source>
        <dbReference type="ARBA" id="ARBA00022801"/>
    </source>
</evidence>
<dbReference type="PANTHER" id="PTHR24031">
    <property type="entry name" value="RNA HELICASE"/>
    <property type="match status" value="1"/>
</dbReference>
<feature type="short sequence motif" description="Q motif" evidence="6">
    <location>
        <begin position="58"/>
        <end position="86"/>
    </location>
</feature>
<dbReference type="Pfam" id="PF00271">
    <property type="entry name" value="Helicase_C"/>
    <property type="match status" value="1"/>
</dbReference>
<feature type="compositionally biased region" description="Basic and acidic residues" evidence="8">
    <location>
        <begin position="550"/>
        <end position="570"/>
    </location>
</feature>
<evidence type="ECO:0000256" key="6">
    <source>
        <dbReference type="PROSITE-ProRule" id="PRU00552"/>
    </source>
</evidence>
<dbReference type="InterPro" id="IPR001650">
    <property type="entry name" value="Helicase_C-like"/>
</dbReference>
<evidence type="ECO:0000256" key="7">
    <source>
        <dbReference type="RuleBase" id="RU365068"/>
    </source>
</evidence>
<reference evidence="14" key="1">
    <citation type="submission" date="2017-02" db="UniProtKB">
        <authorList>
            <consortium name="WormBaseParasite"/>
        </authorList>
    </citation>
    <scope>IDENTIFICATION</scope>
</reference>
<keyword evidence="5 7" id="KW-0694">RNA-binding</keyword>
<dbReference type="InterPro" id="IPR027417">
    <property type="entry name" value="P-loop_NTPase"/>
</dbReference>
<feature type="region of interest" description="Disordered" evidence="8">
    <location>
        <begin position="759"/>
        <end position="838"/>
    </location>
</feature>
<feature type="domain" description="Helicase ATP-binding" evidence="10">
    <location>
        <begin position="89"/>
        <end position="264"/>
    </location>
</feature>
<feature type="compositionally biased region" description="Acidic residues" evidence="8">
    <location>
        <begin position="769"/>
        <end position="779"/>
    </location>
</feature>
<dbReference type="PROSITE" id="PS51192">
    <property type="entry name" value="HELICASE_ATP_BIND_1"/>
    <property type="match status" value="1"/>
</dbReference>
<feature type="domain" description="Helicase C-terminal" evidence="11">
    <location>
        <begin position="277"/>
        <end position="443"/>
    </location>
</feature>
<sequence>MKGRGAEAQFISKHNKSVLDKRRKKKLEKSKRRTNKDAVDSVVSRYSCLETNNVIGFKSFLDFPLSKSTQKGLSDNNFKVPTEIQRDSLIFSLRGVDVVGAAKTGSGKTLAFLIPMLECLWRQNWSRNVDGLGAIVITPTRELAYQIFHVLNKIGAFHQFSAALLIGGNDVTYEKPRVGSVNIIISTPGRLLQHMDENSFFSCDQLQMLVIDEADRILDLGFASQMNAILSNLSNERQTLLFSATQTKRVKELMRLALKDPVYVSVHENALEATPDKLQQSYVICADEDKINFLWSFLVNNRKRKSLIFVSSCKQARFLTKALCHLRPGLSLYGLWGTMKQSKRIEVFEKFNRKTFATAMIATDVASRGLDFARVDWVLQLDCPATVEDYIHRVGRTARMDAKGEAVVVFTSSQKEGMLQRFSTHKIPINEISVDPKKMYDISGKLQTVIIQFQELKSFAQQSFLAYIRSIYLMQYKDVFDVKNIDVAALARSYGLSTTPRLRFLNRSVKDKVKKDNNKQYPDLAINVGEERKSVTELVEMLTKSSNAVKNKEETETPESDSKELRKSEKLAGSSKSTSDVTDGIGESQSYSDDDSDDVLKIRRHDVFNVLKDSTESEEQKSNDQKHEQNLILKKPTKPLTRQAAAKKVLRKGVRVNKKKVFTEEGDEVRAEEYYENELEKTEEFDLGEAMREMAAVDKLDKAAYKEKLKKWRTVSYLLQNFVFVALILEYIFLTGLAVIVVMEKKLKLKKRLEGDKEASDGGAVLDLGEGEVSDEEPDLSWLPDPDNPKKYDASWNEITSDREMSHEENEEDESENGDECKESSVQPKNKRRKVLANMEDEALRLLGYDK</sequence>
<dbReference type="EC" id="3.6.4.13" evidence="7"/>
<dbReference type="AlphaFoldDB" id="A0A0N5AIG4"/>
<comment type="similarity">
    <text evidence="7">Belongs to the DEAD box helicase family.</text>
</comment>
<keyword evidence="1 7" id="KW-0547">Nucleotide-binding</keyword>
<keyword evidence="2 7" id="KW-0378">Hydrolase</keyword>
<dbReference type="PROSITE" id="PS00039">
    <property type="entry name" value="DEAD_ATP_HELICASE"/>
    <property type="match status" value="1"/>
</dbReference>
<dbReference type="SMART" id="SM00487">
    <property type="entry name" value="DEXDc"/>
    <property type="match status" value="1"/>
</dbReference>
<dbReference type="Pfam" id="PF13959">
    <property type="entry name" value="CTE_SPB4"/>
    <property type="match status" value="1"/>
</dbReference>
<accession>A0A0N5AIG4</accession>
<dbReference type="PROSITE" id="PS51194">
    <property type="entry name" value="HELICASE_CTER"/>
    <property type="match status" value="1"/>
</dbReference>
<evidence type="ECO:0000313" key="14">
    <source>
        <dbReference type="WBParaSite" id="SMUV_0000421001-mRNA-1"/>
    </source>
</evidence>
<keyword evidence="4 7" id="KW-0067">ATP-binding</keyword>
<evidence type="ECO:0000313" key="13">
    <source>
        <dbReference type="Proteomes" id="UP000046393"/>
    </source>
</evidence>
<keyword evidence="13" id="KW-1185">Reference proteome</keyword>
<evidence type="ECO:0000256" key="8">
    <source>
        <dbReference type="SAM" id="MobiDB-lite"/>
    </source>
</evidence>
<feature type="region of interest" description="Disordered" evidence="8">
    <location>
        <begin position="546"/>
        <end position="598"/>
    </location>
</feature>
<feature type="region of interest" description="Disordered" evidence="8">
    <location>
        <begin position="1"/>
        <end position="34"/>
    </location>
</feature>
<feature type="transmembrane region" description="Helical" evidence="9">
    <location>
        <begin position="722"/>
        <end position="743"/>
    </location>
</feature>
<dbReference type="SUPFAM" id="SSF52540">
    <property type="entry name" value="P-loop containing nucleoside triphosphate hydrolases"/>
    <property type="match status" value="1"/>
</dbReference>
<name>A0A0N5AIG4_9BILA</name>
<dbReference type="STRING" id="451379.A0A0N5AIG4"/>
<comment type="catalytic activity">
    <reaction evidence="7">
        <text>ATP + H2O = ADP + phosphate + H(+)</text>
        <dbReference type="Rhea" id="RHEA:13065"/>
        <dbReference type="ChEBI" id="CHEBI:15377"/>
        <dbReference type="ChEBI" id="CHEBI:15378"/>
        <dbReference type="ChEBI" id="CHEBI:30616"/>
        <dbReference type="ChEBI" id="CHEBI:43474"/>
        <dbReference type="ChEBI" id="CHEBI:456216"/>
        <dbReference type="EC" id="3.6.4.13"/>
    </reaction>
</comment>
<comment type="function">
    <text evidence="7">RNA helicase.</text>
</comment>
<keyword evidence="9" id="KW-1133">Transmembrane helix</keyword>
<keyword evidence="9" id="KW-0812">Transmembrane</keyword>
<protein>
    <recommendedName>
        <fullName evidence="7">ATP-dependent RNA helicase</fullName>
        <ecNumber evidence="7">3.6.4.13</ecNumber>
    </recommendedName>
</protein>
<dbReference type="SMART" id="SM00490">
    <property type="entry name" value="HELICc"/>
    <property type="match status" value="1"/>
</dbReference>
<dbReference type="InterPro" id="IPR000629">
    <property type="entry name" value="RNA-helicase_DEAD-box_CS"/>
</dbReference>
<keyword evidence="3 7" id="KW-0347">Helicase</keyword>
<dbReference type="Proteomes" id="UP000046393">
    <property type="component" value="Unplaced"/>
</dbReference>
<dbReference type="Pfam" id="PF00270">
    <property type="entry name" value="DEAD"/>
    <property type="match status" value="1"/>
</dbReference>
<keyword evidence="9" id="KW-0472">Membrane</keyword>
<dbReference type="GO" id="GO:0005524">
    <property type="term" value="F:ATP binding"/>
    <property type="evidence" value="ECO:0007669"/>
    <property type="project" value="UniProtKB-UniRule"/>
</dbReference>
<dbReference type="CDD" id="cd18787">
    <property type="entry name" value="SF2_C_DEAD"/>
    <property type="match status" value="1"/>
</dbReference>
<dbReference type="SMART" id="SM01178">
    <property type="entry name" value="DUF4217"/>
    <property type="match status" value="1"/>
</dbReference>
<feature type="compositionally biased region" description="Basic residues" evidence="8">
    <location>
        <begin position="13"/>
        <end position="34"/>
    </location>
</feature>
<comment type="domain">
    <text evidence="7">The Q motif is unique to and characteristic of the DEAD box family of RNA helicases and controls ATP binding and hydrolysis.</text>
</comment>
<dbReference type="PROSITE" id="PS51195">
    <property type="entry name" value="Q_MOTIF"/>
    <property type="match status" value="1"/>
</dbReference>
<dbReference type="InterPro" id="IPR025313">
    <property type="entry name" value="SPB4-like_CTE"/>
</dbReference>
<dbReference type="CDD" id="cd17941">
    <property type="entry name" value="DEADc_DDX10"/>
    <property type="match status" value="1"/>
</dbReference>
<dbReference type="Gene3D" id="3.40.50.300">
    <property type="entry name" value="P-loop containing nucleotide triphosphate hydrolases"/>
    <property type="match status" value="2"/>
</dbReference>
<dbReference type="InterPro" id="IPR011545">
    <property type="entry name" value="DEAD/DEAH_box_helicase_dom"/>
</dbReference>
<dbReference type="GO" id="GO:0003723">
    <property type="term" value="F:RNA binding"/>
    <property type="evidence" value="ECO:0007669"/>
    <property type="project" value="UniProtKB-UniRule"/>
</dbReference>
<dbReference type="GO" id="GO:0003724">
    <property type="term" value="F:RNA helicase activity"/>
    <property type="evidence" value="ECO:0007669"/>
    <property type="project" value="UniProtKB-EC"/>
</dbReference>
<proteinExistence type="inferred from homology"/>
<dbReference type="InterPro" id="IPR014001">
    <property type="entry name" value="Helicase_ATP-bd"/>
</dbReference>
<evidence type="ECO:0000256" key="1">
    <source>
        <dbReference type="ARBA" id="ARBA00022741"/>
    </source>
</evidence>
<dbReference type="GO" id="GO:0043186">
    <property type="term" value="C:P granule"/>
    <property type="evidence" value="ECO:0007669"/>
    <property type="project" value="UniProtKB-ARBA"/>
</dbReference>
<evidence type="ECO:0000259" key="12">
    <source>
        <dbReference type="PROSITE" id="PS51195"/>
    </source>
</evidence>
<organism evidence="13 14">
    <name type="scientific">Syphacia muris</name>
    <dbReference type="NCBI Taxonomy" id="451379"/>
    <lineage>
        <taxon>Eukaryota</taxon>
        <taxon>Metazoa</taxon>
        <taxon>Ecdysozoa</taxon>
        <taxon>Nematoda</taxon>
        <taxon>Chromadorea</taxon>
        <taxon>Rhabditida</taxon>
        <taxon>Spirurina</taxon>
        <taxon>Oxyuridomorpha</taxon>
        <taxon>Oxyuroidea</taxon>
        <taxon>Oxyuridae</taxon>
        <taxon>Syphacia</taxon>
    </lineage>
</organism>
<dbReference type="WBParaSite" id="SMUV_0000421001-mRNA-1">
    <property type="protein sequence ID" value="SMUV_0000421001-mRNA-1"/>
    <property type="gene ID" value="SMUV_0000421001"/>
</dbReference>